<proteinExistence type="predicted"/>
<dbReference type="Proteomes" id="UP000249688">
    <property type="component" value="Unassembled WGS sequence"/>
</dbReference>
<comment type="caution">
    <text evidence="1">The sequence shown here is derived from an EMBL/GenBank/DDBJ whole genome shotgun (WGS) entry which is preliminary data.</text>
</comment>
<keyword evidence="2" id="KW-1185">Reference proteome</keyword>
<dbReference type="OrthoDB" id="7220345at2"/>
<protein>
    <submittedName>
        <fullName evidence="1">AlpA family transcriptional regulator</fullName>
    </submittedName>
</protein>
<dbReference type="EMBL" id="QKYU01000013">
    <property type="protein sequence ID" value="PZW44851.1"/>
    <property type="molecule type" value="Genomic_DNA"/>
</dbReference>
<evidence type="ECO:0000313" key="2">
    <source>
        <dbReference type="Proteomes" id="UP000249688"/>
    </source>
</evidence>
<sequence length="80" mass="8798">MRDGTMLPGWPLLLRRELAAQYVGMSPSTFDGEVRAGRVPKPIATAGTLRAWHRGDLEAWAEDQRAAAHEPDTANPWDSA</sequence>
<organism evidence="1 2">
    <name type="scientific">Humitalea rosea</name>
    <dbReference type="NCBI Taxonomy" id="990373"/>
    <lineage>
        <taxon>Bacteria</taxon>
        <taxon>Pseudomonadati</taxon>
        <taxon>Pseudomonadota</taxon>
        <taxon>Alphaproteobacteria</taxon>
        <taxon>Acetobacterales</taxon>
        <taxon>Roseomonadaceae</taxon>
        <taxon>Humitalea</taxon>
    </lineage>
</organism>
<evidence type="ECO:0000313" key="1">
    <source>
        <dbReference type="EMBL" id="PZW44851.1"/>
    </source>
</evidence>
<dbReference type="AlphaFoldDB" id="A0A2W7IDP9"/>
<reference evidence="1 2" key="1">
    <citation type="submission" date="2018-06" db="EMBL/GenBank/DDBJ databases">
        <title>Genomic Encyclopedia of Archaeal and Bacterial Type Strains, Phase II (KMG-II): from individual species to whole genera.</title>
        <authorList>
            <person name="Goeker M."/>
        </authorList>
    </citation>
    <scope>NUCLEOTIDE SEQUENCE [LARGE SCALE GENOMIC DNA]</scope>
    <source>
        <strain evidence="1 2">DSM 24525</strain>
    </source>
</reference>
<name>A0A2W7IDP9_9PROT</name>
<dbReference type="RefSeq" id="WP_111398575.1">
    <property type="nucleotide sequence ID" value="NZ_QKYU01000013.1"/>
</dbReference>
<accession>A0A2W7IDP9</accession>
<gene>
    <name evidence="1" type="ORF">C8P66_11318</name>
</gene>